<dbReference type="SUPFAM" id="SSF57414">
    <property type="entry name" value="Hairpin loop containing domain-like"/>
    <property type="match status" value="1"/>
</dbReference>
<dbReference type="Pfam" id="PF00024">
    <property type="entry name" value="PAN_1"/>
    <property type="match status" value="1"/>
</dbReference>
<comment type="caution">
    <text evidence="1">Lacks conserved residue(s) required for the propagation of feature annotation.</text>
</comment>
<dbReference type="Proteomes" id="UP000759131">
    <property type="component" value="Unassembled WGS sequence"/>
</dbReference>
<dbReference type="PROSITE" id="PS00022">
    <property type="entry name" value="EGF_1"/>
    <property type="match status" value="1"/>
</dbReference>
<dbReference type="AlphaFoldDB" id="A0A7R9PVQ2"/>
<name>A0A7R9PVQ2_9ACAR</name>
<proteinExistence type="predicted"/>
<evidence type="ECO:0000313" key="4">
    <source>
        <dbReference type="EMBL" id="CAD7622082.1"/>
    </source>
</evidence>
<organism evidence="4">
    <name type="scientific">Medioppia subpectinata</name>
    <dbReference type="NCBI Taxonomy" id="1979941"/>
    <lineage>
        <taxon>Eukaryota</taxon>
        <taxon>Metazoa</taxon>
        <taxon>Ecdysozoa</taxon>
        <taxon>Arthropoda</taxon>
        <taxon>Chelicerata</taxon>
        <taxon>Arachnida</taxon>
        <taxon>Acari</taxon>
        <taxon>Acariformes</taxon>
        <taxon>Sarcoptiformes</taxon>
        <taxon>Oribatida</taxon>
        <taxon>Brachypylina</taxon>
        <taxon>Oppioidea</taxon>
        <taxon>Oppiidae</taxon>
        <taxon>Medioppia</taxon>
    </lineage>
</organism>
<dbReference type="PROSITE" id="PS01186">
    <property type="entry name" value="EGF_2"/>
    <property type="match status" value="1"/>
</dbReference>
<keyword evidence="5" id="KW-1185">Reference proteome</keyword>
<protein>
    <recommendedName>
        <fullName evidence="6">EGF-like domain-containing protein</fullName>
    </recommendedName>
</protein>
<feature type="disulfide bond" evidence="1">
    <location>
        <begin position="421"/>
        <end position="430"/>
    </location>
</feature>
<dbReference type="EMBL" id="CAJPIZ010000918">
    <property type="protein sequence ID" value="CAG2102512.1"/>
    <property type="molecule type" value="Genomic_DNA"/>
</dbReference>
<evidence type="ECO:0000256" key="1">
    <source>
        <dbReference type="PROSITE-ProRule" id="PRU00076"/>
    </source>
</evidence>
<dbReference type="InterPro" id="IPR000742">
    <property type="entry name" value="EGF"/>
</dbReference>
<gene>
    <name evidence="4" type="ORF">OSB1V03_LOCUS2551</name>
</gene>
<keyword evidence="1" id="KW-0245">EGF-like domain</keyword>
<keyword evidence="1" id="KW-1015">Disulfide bond</keyword>
<dbReference type="SUPFAM" id="SSF57196">
    <property type="entry name" value="EGF/Laminin"/>
    <property type="match status" value="1"/>
</dbReference>
<accession>A0A7R9PVQ2</accession>
<evidence type="ECO:0008006" key="6">
    <source>
        <dbReference type="Google" id="ProtNLM"/>
    </source>
</evidence>
<dbReference type="Gene3D" id="2.10.25.10">
    <property type="entry name" value="Laminin"/>
    <property type="match status" value="1"/>
</dbReference>
<evidence type="ECO:0000313" key="5">
    <source>
        <dbReference type="Proteomes" id="UP000759131"/>
    </source>
</evidence>
<dbReference type="PROSITE" id="PS50948">
    <property type="entry name" value="PAN"/>
    <property type="match status" value="1"/>
</dbReference>
<evidence type="ECO:0000259" key="3">
    <source>
        <dbReference type="PROSITE" id="PS50948"/>
    </source>
</evidence>
<feature type="domain" description="EGF-like" evidence="2">
    <location>
        <begin position="390"/>
        <end position="431"/>
    </location>
</feature>
<reference evidence="4" key="1">
    <citation type="submission" date="2020-11" db="EMBL/GenBank/DDBJ databases">
        <authorList>
            <person name="Tran Van P."/>
        </authorList>
    </citation>
    <scope>NUCLEOTIDE SEQUENCE</scope>
</reference>
<dbReference type="CDD" id="cd00054">
    <property type="entry name" value="EGF_CA"/>
    <property type="match status" value="1"/>
</dbReference>
<sequence length="547" mass="60794">MTTQTTDSLCPLVSKATPESSVRQTYAVSSSPPLTAYLRSLLRAQLRTAFLWPLNPWMESSTKSPPIASPSSSSSLLRSNVTTLDLKNLFNNVLNHENWVPVKKPDSLIEYYNEYGSDLKKNRRRGRGDDDDGEEEYTNFSFVNSSALKMASEIMGTCYIFDEKLSVEERLECTKSHLTFIYEDIECLEDPNCVIPRKECSRGKCGPRNMGSCLINYVTRNDSQLLVGCDNKNNEIWDYYEIINDSECPHEKPKPSPNEDTCANVPGICKNGGFCEPIQNDPPHQSFTYGCQTYRNGCLNTSVLVWSVAENNGDCLDMCLNEKDCKSISYSGTSGTCILHWGDLSSETIIPAPHCPSYRSDITDKEWTYHEIICDTKTCHSSIEVIESKDKRGCASNPCLNGGECADIFQRGKLLGFHCLCKCGYCGDRCESLTLWAAKSVPLSTCFNVCAAKYPICRSVDYSNKGECLLNNSEGVLTRQRLTAAVYDNRPVVVVLSKHNTSLILTVKANVKMKYSIDLGHSVNTGERKGGGGSGLGIAARKLRQMR</sequence>
<dbReference type="EMBL" id="OC855493">
    <property type="protein sequence ID" value="CAD7622082.1"/>
    <property type="molecule type" value="Genomic_DNA"/>
</dbReference>
<dbReference type="PROSITE" id="PS50026">
    <property type="entry name" value="EGF_3"/>
    <property type="match status" value="1"/>
</dbReference>
<dbReference type="InterPro" id="IPR003609">
    <property type="entry name" value="Pan_app"/>
</dbReference>
<feature type="domain" description="Apple" evidence="3">
    <location>
        <begin position="291"/>
        <end position="374"/>
    </location>
</feature>
<evidence type="ECO:0000259" key="2">
    <source>
        <dbReference type="PROSITE" id="PS50026"/>
    </source>
</evidence>